<keyword evidence="3" id="KW-1185">Reference proteome</keyword>
<gene>
    <name evidence="2" type="ORF">EUTSA_v10020453mg</name>
</gene>
<feature type="region of interest" description="Disordered" evidence="1">
    <location>
        <begin position="48"/>
        <end position="125"/>
    </location>
</feature>
<dbReference type="STRING" id="72664.V4LYY9"/>
<feature type="compositionally biased region" description="Low complexity" evidence="1">
    <location>
        <begin position="54"/>
        <end position="64"/>
    </location>
</feature>
<evidence type="ECO:0000313" key="3">
    <source>
        <dbReference type="Proteomes" id="UP000030689"/>
    </source>
</evidence>
<dbReference type="PANTHER" id="PTHR34281:SF21">
    <property type="entry name" value="EARLY FLOWERING PROTEIN"/>
    <property type="match status" value="1"/>
</dbReference>
<sequence length="547" mass="60987">MGGMKDEAKRITIPPLFPRVHVNDTGRGGLSQPFDGKSMSLYKRSTLASPTNKISDSPSTLSLSIPPPSNNARITDRPEKNQFPPICNASPASKCEGKMNQKGMNYSSSRGSSVTNTKPSSIKPNEYHLKNFTNFDSLKVPVVRRSETDPKANTDLSLQFCTSTSSKAGGEAAGSKAALNNLHIRKHILPECLEDESQNVVKTQLYRRRALDGFNIETQKKPKTVSPREQDVSDCSVIDSLSAMSASSNDVAKVIGDKRFWKMRTYMINQQKIFAAQVFEMHRLIMVQKMIAKSPNLVLESKHNGVKRGTTRSSHLLEIVTSKVKKSNTENHKQVTEDYPEHMKPKLPLPSISKDLVTPIWPQQLLPPPGNQWLVPVMSPSEGLVYKPYAGPCPPPSSAFMVPIYGQDSLDTASRFPVSTQFSHNYFPNVRTTLEQTNPFGQFQRWSSSSSHMTQAIPFSLKKSQESNDSEVHGSTASSPPEKHKFEVLPLFPTEPTHHTDEYKEKQQPLFRAIKAIPHNSTSASESAARIFRSIQEERRDSNHMIS</sequence>
<protein>
    <recommendedName>
        <fullName evidence="4">Protein EARLY FLOWERING 3</fullName>
    </recommendedName>
</protein>
<evidence type="ECO:0008006" key="4">
    <source>
        <dbReference type="Google" id="ProtNLM"/>
    </source>
</evidence>
<dbReference type="GO" id="GO:2000028">
    <property type="term" value="P:regulation of photoperiodism, flowering"/>
    <property type="evidence" value="ECO:0007669"/>
    <property type="project" value="InterPro"/>
</dbReference>
<feature type="compositionally biased region" description="Polar residues" evidence="1">
    <location>
        <begin position="102"/>
        <end position="123"/>
    </location>
</feature>
<dbReference type="Gramene" id="ESQ47737">
    <property type="protein sequence ID" value="ESQ47737"/>
    <property type="gene ID" value="EUTSA_v10020453mg"/>
</dbReference>
<dbReference type="PANTHER" id="PTHR34281">
    <property type="entry name" value="PROTEIN EARLY FLOWERING 3"/>
    <property type="match status" value="1"/>
</dbReference>
<name>V4LYY9_EUTSA</name>
<reference evidence="2 3" key="1">
    <citation type="journal article" date="2013" name="Front. Plant Sci.">
        <title>The Reference Genome of the Halophytic Plant Eutrema salsugineum.</title>
        <authorList>
            <person name="Yang R."/>
            <person name="Jarvis D.E."/>
            <person name="Chen H."/>
            <person name="Beilstein M.A."/>
            <person name="Grimwood J."/>
            <person name="Jenkins J."/>
            <person name="Shu S."/>
            <person name="Prochnik S."/>
            <person name="Xin M."/>
            <person name="Ma C."/>
            <person name="Schmutz J."/>
            <person name="Wing R.A."/>
            <person name="Mitchell-Olds T."/>
            <person name="Schumaker K.S."/>
            <person name="Wang X."/>
        </authorList>
    </citation>
    <scope>NUCLEOTIDE SEQUENCE [LARGE SCALE GENOMIC DNA]</scope>
</reference>
<dbReference type="OrthoDB" id="1939092at2759"/>
<dbReference type="EMBL" id="KI517408">
    <property type="protein sequence ID" value="ESQ47737.1"/>
    <property type="molecule type" value="Genomic_DNA"/>
</dbReference>
<dbReference type="AlphaFoldDB" id="V4LYY9"/>
<accession>V4LYY9</accession>
<proteinExistence type="predicted"/>
<feature type="compositionally biased region" description="Basic and acidic residues" evidence="1">
    <location>
        <begin position="463"/>
        <end position="472"/>
    </location>
</feature>
<feature type="region of interest" description="Disordered" evidence="1">
    <location>
        <begin position="461"/>
        <end position="484"/>
    </location>
</feature>
<dbReference type="Proteomes" id="UP000030689">
    <property type="component" value="Unassembled WGS sequence"/>
</dbReference>
<dbReference type="KEGG" id="eus:EUTSA_v10020453mg"/>
<evidence type="ECO:0000256" key="1">
    <source>
        <dbReference type="SAM" id="MobiDB-lite"/>
    </source>
</evidence>
<evidence type="ECO:0000313" key="2">
    <source>
        <dbReference type="EMBL" id="ESQ47737.1"/>
    </source>
</evidence>
<organism evidence="2 3">
    <name type="scientific">Eutrema salsugineum</name>
    <name type="common">Saltwater cress</name>
    <name type="synonym">Sisymbrium salsugineum</name>
    <dbReference type="NCBI Taxonomy" id="72664"/>
    <lineage>
        <taxon>Eukaryota</taxon>
        <taxon>Viridiplantae</taxon>
        <taxon>Streptophyta</taxon>
        <taxon>Embryophyta</taxon>
        <taxon>Tracheophyta</taxon>
        <taxon>Spermatophyta</taxon>
        <taxon>Magnoliopsida</taxon>
        <taxon>eudicotyledons</taxon>
        <taxon>Gunneridae</taxon>
        <taxon>Pentapetalae</taxon>
        <taxon>rosids</taxon>
        <taxon>malvids</taxon>
        <taxon>Brassicales</taxon>
        <taxon>Brassicaceae</taxon>
        <taxon>Eutremeae</taxon>
        <taxon>Eutrema</taxon>
    </lineage>
</organism>
<dbReference type="eggNOG" id="ENOG502QSB6">
    <property type="taxonomic scope" value="Eukaryota"/>
</dbReference>
<dbReference type="OMA" id="VHVNDTG"/>
<dbReference type="InterPro" id="IPR039319">
    <property type="entry name" value="ELF3-like"/>
</dbReference>